<comment type="caution">
    <text evidence="6">The sequence shown here is derived from an EMBL/GenBank/DDBJ whole genome shotgun (WGS) entry which is preliminary data.</text>
</comment>
<evidence type="ECO:0000313" key="7">
    <source>
        <dbReference type="Proteomes" id="UP000196694"/>
    </source>
</evidence>
<keyword evidence="7" id="KW-1185">Reference proteome</keyword>
<evidence type="ECO:0000256" key="3">
    <source>
        <dbReference type="ARBA" id="ARBA00023004"/>
    </source>
</evidence>
<dbReference type="InterPro" id="IPR058240">
    <property type="entry name" value="rSAM_sf"/>
</dbReference>
<dbReference type="Gene3D" id="3.20.20.70">
    <property type="entry name" value="Aldolase class I"/>
    <property type="match status" value="1"/>
</dbReference>
<dbReference type="Pfam" id="PF04055">
    <property type="entry name" value="Radical_SAM"/>
    <property type="match status" value="1"/>
</dbReference>
<dbReference type="GO" id="GO:0051536">
    <property type="term" value="F:iron-sulfur cluster binding"/>
    <property type="evidence" value="ECO:0007669"/>
    <property type="project" value="UniProtKB-KW"/>
</dbReference>
<proteinExistence type="predicted"/>
<dbReference type="InterPro" id="IPR040087">
    <property type="entry name" value="MJ0021-like"/>
</dbReference>
<sequence length="349" mass="38900">MGRTVDIVGDVYAIVGNMPWGCRFCLRGSKIVVFVTGLCDDKCFYCPVSPEKLYHDVIRVDEEPVQSLEDILDEVYAIGAEGAGITGGDPLVKVDRTVGIIKILKEIFGDDFHIHLYTSGRYASSAVLRALESAGLDEIRFHVIGDWVLQRIRLALEVLRDVDVGVEIPIFPDRIEETKRLIKKLDEMGVSFINLNELEASENNMRVLLMRGYKIVPGTPVVKGSREAAIEIVQWASKNTKKITVHFCPAGYKDRVQMRIRLIRKALRTAKPYEKVAADGMVVVLEVEPTDQAKQLAREGYGEPGDNRILLHPDLHLPGAQVRRRYPARLATGLPLELQGIAENSDNAA</sequence>
<evidence type="ECO:0000256" key="2">
    <source>
        <dbReference type="ARBA" id="ARBA00022723"/>
    </source>
</evidence>
<dbReference type="GeneID" id="26099970"/>
<dbReference type="AlphaFoldDB" id="A0A211YQ97"/>
<dbReference type="PANTHER" id="PTHR43288">
    <property type="entry name" value="BIOTIN SYNTHASE-RELATED PROTEIN, RADICAL SAM SUPERFAMILY"/>
    <property type="match status" value="1"/>
</dbReference>
<accession>A0A211YQ97</accession>
<dbReference type="CDD" id="cd01335">
    <property type="entry name" value="Radical_SAM"/>
    <property type="match status" value="1"/>
</dbReference>
<evidence type="ECO:0000313" key="6">
    <source>
        <dbReference type="EMBL" id="OWJ55096.1"/>
    </source>
</evidence>
<dbReference type="GO" id="GO:0003824">
    <property type="term" value="F:catalytic activity"/>
    <property type="evidence" value="ECO:0007669"/>
    <property type="project" value="InterPro"/>
</dbReference>
<dbReference type="GO" id="GO:0046872">
    <property type="term" value="F:metal ion binding"/>
    <property type="evidence" value="ECO:0007669"/>
    <property type="project" value="UniProtKB-KW"/>
</dbReference>
<keyword evidence="2" id="KW-0479">Metal-binding</keyword>
<keyword evidence="4" id="KW-0411">Iron-sulfur</keyword>
<dbReference type="PROSITE" id="PS51918">
    <property type="entry name" value="RADICAL_SAM"/>
    <property type="match status" value="1"/>
</dbReference>
<dbReference type="InterPro" id="IPR007197">
    <property type="entry name" value="rSAM"/>
</dbReference>
<dbReference type="Proteomes" id="UP000196694">
    <property type="component" value="Unassembled WGS sequence"/>
</dbReference>
<protein>
    <submittedName>
        <fullName evidence="6">Radical SAM protein</fullName>
    </submittedName>
</protein>
<organism evidence="6 7">
    <name type="scientific">Pyrodictium delaneyi</name>
    <dbReference type="NCBI Taxonomy" id="1273541"/>
    <lineage>
        <taxon>Archaea</taxon>
        <taxon>Thermoproteota</taxon>
        <taxon>Thermoprotei</taxon>
        <taxon>Desulfurococcales</taxon>
        <taxon>Pyrodictiaceae</taxon>
        <taxon>Pyrodictium</taxon>
    </lineage>
</organism>
<reference evidence="6 7" key="1">
    <citation type="submission" date="2017-05" db="EMBL/GenBank/DDBJ databases">
        <title>The draft genome of the hyperthermophilic archaeon 'Pyrodictium delaneyi strain Hulk', an iron and nitrate reducer, reveals the capacity for sulfate reduction.</title>
        <authorList>
            <person name="Demey L.M."/>
            <person name="Miller C."/>
            <person name="Manzella M."/>
            <person name="Reguera G."/>
            <person name="Kashefi K."/>
        </authorList>
    </citation>
    <scope>NUCLEOTIDE SEQUENCE [LARGE SCALE GENOMIC DNA]</scope>
    <source>
        <strain evidence="6 7">Hulk</strain>
    </source>
</reference>
<dbReference type="EMBL" id="NCQP01000002">
    <property type="protein sequence ID" value="OWJ55096.1"/>
    <property type="molecule type" value="Genomic_DNA"/>
</dbReference>
<name>A0A211YQ97_9CREN</name>
<evidence type="ECO:0000256" key="1">
    <source>
        <dbReference type="ARBA" id="ARBA00022691"/>
    </source>
</evidence>
<dbReference type="SFLD" id="SFLDS00029">
    <property type="entry name" value="Radical_SAM"/>
    <property type="match status" value="1"/>
</dbReference>
<keyword evidence="1" id="KW-0949">S-adenosyl-L-methionine</keyword>
<dbReference type="SFLD" id="SFLDG01108">
    <property type="entry name" value="Uncharacterised_Radical_SAM_Su"/>
    <property type="match status" value="1"/>
</dbReference>
<dbReference type="RefSeq" id="WP_055409821.1">
    <property type="nucleotide sequence ID" value="NZ_CP013011.1"/>
</dbReference>
<feature type="domain" description="Radical SAM core" evidence="5">
    <location>
        <begin position="24"/>
        <end position="242"/>
    </location>
</feature>
<evidence type="ECO:0000256" key="4">
    <source>
        <dbReference type="ARBA" id="ARBA00023014"/>
    </source>
</evidence>
<dbReference type="SUPFAM" id="SSF102114">
    <property type="entry name" value="Radical SAM enzymes"/>
    <property type="match status" value="1"/>
</dbReference>
<evidence type="ECO:0000259" key="5">
    <source>
        <dbReference type="PROSITE" id="PS51918"/>
    </source>
</evidence>
<dbReference type="PANTHER" id="PTHR43288:SF1">
    <property type="entry name" value="GLYCYL-RADICAL ENZYME ACTIVATING ENZYME MJ0021-RELATED"/>
    <property type="match status" value="1"/>
</dbReference>
<dbReference type="InterPro" id="IPR013785">
    <property type="entry name" value="Aldolase_TIM"/>
</dbReference>
<keyword evidence="3" id="KW-0408">Iron</keyword>
<gene>
    <name evidence="6" type="ORF">Pdsh_05265</name>
</gene>
<dbReference type="OrthoDB" id="372128at2157"/>